<keyword evidence="10" id="KW-0975">Bacterial flagellum</keyword>
<feature type="transmembrane region" description="Helical" evidence="12">
    <location>
        <begin position="124"/>
        <end position="145"/>
    </location>
</feature>
<dbReference type="InterPro" id="IPR005838">
    <property type="entry name" value="T3SS_IM_P"/>
</dbReference>
<reference evidence="13" key="1">
    <citation type="journal article" date="2014" name="Int. J. Syst. Evol. Microbiol.">
        <title>Complete genome sequence of Corynebacterium casei LMG S-19264T (=DSM 44701T), isolated from a smear-ripened cheese.</title>
        <authorList>
            <consortium name="US DOE Joint Genome Institute (JGI-PGF)"/>
            <person name="Walter F."/>
            <person name="Albersmeier A."/>
            <person name="Kalinowski J."/>
            <person name="Ruckert C."/>
        </authorList>
    </citation>
    <scope>NUCLEOTIDE SEQUENCE</scope>
    <source>
        <strain evidence="13">KCTC 32255</strain>
    </source>
</reference>
<dbReference type="PANTHER" id="PTHR30587:SF0">
    <property type="entry name" value="FLAGELLAR BIOSYNTHETIC PROTEIN FLIP"/>
    <property type="match status" value="1"/>
</dbReference>
<comment type="caution">
    <text evidence="13">The sequence shown here is derived from an EMBL/GenBank/DDBJ whole genome shotgun (WGS) entry which is preliminary data.</text>
</comment>
<evidence type="ECO:0000256" key="10">
    <source>
        <dbReference type="ARBA" id="ARBA00023143"/>
    </source>
</evidence>
<proteinExistence type="inferred from homology"/>
<dbReference type="InterPro" id="IPR005837">
    <property type="entry name" value="FliP"/>
</dbReference>
<evidence type="ECO:0000256" key="9">
    <source>
        <dbReference type="ARBA" id="ARBA00023136"/>
    </source>
</evidence>
<feature type="transmembrane region" description="Helical" evidence="12">
    <location>
        <begin position="50"/>
        <end position="68"/>
    </location>
</feature>
<feature type="transmembrane region" description="Helical" evidence="12">
    <location>
        <begin position="258"/>
        <end position="275"/>
    </location>
</feature>
<dbReference type="EMBL" id="BMZA01000003">
    <property type="protein sequence ID" value="GGZ00351.1"/>
    <property type="molecule type" value="Genomic_DNA"/>
</dbReference>
<keyword evidence="11 12" id="KW-1006">Bacterial flagellum protein export</keyword>
<evidence type="ECO:0000256" key="3">
    <source>
        <dbReference type="ARBA" id="ARBA00022448"/>
    </source>
</evidence>
<keyword evidence="13" id="KW-0969">Cilium</keyword>
<evidence type="ECO:0000256" key="11">
    <source>
        <dbReference type="ARBA" id="ARBA00023225"/>
    </source>
</evidence>
<keyword evidence="3 12" id="KW-0813">Transport</keyword>
<gene>
    <name evidence="12 13" type="primary">fliP</name>
    <name evidence="13" type="ORF">GCM10011614_14240</name>
</gene>
<dbReference type="GO" id="GO:0044781">
    <property type="term" value="P:bacterial-type flagellum organization"/>
    <property type="evidence" value="ECO:0007669"/>
    <property type="project" value="UniProtKB-UniRule"/>
</dbReference>
<dbReference type="NCBIfam" id="TIGR01103">
    <property type="entry name" value="fliP"/>
    <property type="match status" value="1"/>
</dbReference>
<dbReference type="PRINTS" id="PR01302">
    <property type="entry name" value="TYPE3IMPPROT"/>
</dbReference>
<comment type="subcellular location">
    <subcellularLocation>
        <location evidence="12">Cell membrane</location>
        <topology evidence="12">Multi-pass membrane protein</topology>
    </subcellularLocation>
    <subcellularLocation>
        <location evidence="12">Bacterial flagellum basal body</location>
    </subcellularLocation>
</comment>
<dbReference type="PANTHER" id="PTHR30587">
    <property type="entry name" value="FLAGELLAR BIOSYNTHETIC PROTEIN FLIP"/>
    <property type="match status" value="1"/>
</dbReference>
<dbReference type="GO" id="GO:0009306">
    <property type="term" value="P:protein secretion"/>
    <property type="evidence" value="ECO:0007669"/>
    <property type="project" value="UniProtKB-UniRule"/>
</dbReference>
<evidence type="ECO:0000256" key="7">
    <source>
        <dbReference type="ARBA" id="ARBA00022927"/>
    </source>
</evidence>
<dbReference type="GO" id="GO:0009425">
    <property type="term" value="C:bacterial-type flagellum basal body"/>
    <property type="evidence" value="ECO:0007669"/>
    <property type="project" value="UniProtKB-SubCell"/>
</dbReference>
<dbReference type="Proteomes" id="UP000648075">
    <property type="component" value="Unassembled WGS sequence"/>
</dbReference>
<dbReference type="Pfam" id="PF00813">
    <property type="entry name" value="FliP"/>
    <property type="match status" value="1"/>
</dbReference>
<keyword evidence="5 12" id="KW-0812">Transmembrane</keyword>
<evidence type="ECO:0000256" key="1">
    <source>
        <dbReference type="ARBA" id="ARBA00006257"/>
    </source>
</evidence>
<keyword evidence="9 12" id="KW-0472">Membrane</keyword>
<sequence length="282" mass="29353">MVELNAASSPSPRACPGVPLGARSRAILRLLAVIGVLLAIGLPAMAMAQAAGAAPGAGAVSGATAALGGGGTMSGRVLQLVMILTVLSLAPGILMTITSFTRIVVALSLLRSGLGVQGVPPNPIVISLALFLSFFVMAPTFDAAWKQGMEPYNAGQINEAQALERASRPFHTFMLKQVRDDDVKLFVGLSGKVPHSRAELPMTTLMPAFMISELRRAFEIGFLLLLPFLVIDLAVAAVLMAMGMMMLPPATISLPMKIIFFVLVDGWALVAGSLVKSFGGVG</sequence>
<evidence type="ECO:0000256" key="12">
    <source>
        <dbReference type="RuleBase" id="RU362069"/>
    </source>
</evidence>
<dbReference type="GO" id="GO:0005886">
    <property type="term" value="C:plasma membrane"/>
    <property type="evidence" value="ECO:0007669"/>
    <property type="project" value="UniProtKB-SubCell"/>
</dbReference>
<protein>
    <recommendedName>
        <fullName evidence="2 12">Flagellar biosynthetic protein FliP</fullName>
    </recommendedName>
</protein>
<evidence type="ECO:0000313" key="14">
    <source>
        <dbReference type="Proteomes" id="UP000648075"/>
    </source>
</evidence>
<evidence type="ECO:0000256" key="4">
    <source>
        <dbReference type="ARBA" id="ARBA00022475"/>
    </source>
</evidence>
<keyword evidence="13" id="KW-0966">Cell projection</keyword>
<accession>A0A918UFD4</accession>
<dbReference type="AlphaFoldDB" id="A0A918UFD4"/>
<feature type="transmembrane region" description="Helical" evidence="12">
    <location>
        <begin position="26"/>
        <end position="44"/>
    </location>
</feature>
<evidence type="ECO:0000256" key="8">
    <source>
        <dbReference type="ARBA" id="ARBA00022989"/>
    </source>
</evidence>
<evidence type="ECO:0000313" key="13">
    <source>
        <dbReference type="EMBL" id="GGZ00351.1"/>
    </source>
</evidence>
<keyword evidence="8 12" id="KW-1133">Transmembrane helix</keyword>
<reference evidence="13" key="2">
    <citation type="submission" date="2020-09" db="EMBL/GenBank/DDBJ databases">
        <authorList>
            <person name="Sun Q."/>
            <person name="Kim S."/>
        </authorList>
    </citation>
    <scope>NUCLEOTIDE SEQUENCE</scope>
    <source>
        <strain evidence="13">KCTC 32255</strain>
    </source>
</reference>
<feature type="transmembrane region" description="Helical" evidence="12">
    <location>
        <begin position="220"/>
        <end position="246"/>
    </location>
</feature>
<keyword evidence="7 12" id="KW-0653">Protein transport</keyword>
<keyword evidence="4 12" id="KW-1003">Cell membrane</keyword>
<dbReference type="PRINTS" id="PR00951">
    <property type="entry name" value="FLGBIOSNFLIP"/>
</dbReference>
<dbReference type="NCBIfam" id="NF009438">
    <property type="entry name" value="PRK12797.1"/>
    <property type="match status" value="1"/>
</dbReference>
<evidence type="ECO:0000256" key="2">
    <source>
        <dbReference type="ARBA" id="ARBA00021714"/>
    </source>
</evidence>
<keyword evidence="14" id="KW-1185">Reference proteome</keyword>
<comment type="similarity">
    <text evidence="1 12">Belongs to the FliP/MopC/SpaP family.</text>
</comment>
<name>A0A918UFD4_9SPHN</name>
<organism evidence="13 14">
    <name type="scientific">Novosphingobium colocasiae</name>
    <dbReference type="NCBI Taxonomy" id="1256513"/>
    <lineage>
        <taxon>Bacteria</taxon>
        <taxon>Pseudomonadati</taxon>
        <taxon>Pseudomonadota</taxon>
        <taxon>Alphaproteobacteria</taxon>
        <taxon>Sphingomonadales</taxon>
        <taxon>Sphingomonadaceae</taxon>
        <taxon>Novosphingobium</taxon>
    </lineage>
</organism>
<evidence type="ECO:0000256" key="5">
    <source>
        <dbReference type="ARBA" id="ARBA00022692"/>
    </source>
</evidence>
<keyword evidence="6 12" id="KW-1005">Bacterial flagellum biogenesis</keyword>
<feature type="transmembrane region" description="Helical" evidence="12">
    <location>
        <begin position="80"/>
        <end position="104"/>
    </location>
</feature>
<keyword evidence="13" id="KW-0282">Flagellum</keyword>
<dbReference type="PROSITE" id="PS01060">
    <property type="entry name" value="FLIP_1"/>
    <property type="match status" value="1"/>
</dbReference>
<dbReference type="PROSITE" id="PS01061">
    <property type="entry name" value="FLIP_2"/>
    <property type="match status" value="1"/>
</dbReference>
<comment type="function">
    <text evidence="12">Plays a role in the flagellum-specific transport system.</text>
</comment>
<evidence type="ECO:0000256" key="6">
    <source>
        <dbReference type="ARBA" id="ARBA00022795"/>
    </source>
</evidence>